<proteinExistence type="predicted"/>
<dbReference type="RefSeq" id="WP_235065937.1">
    <property type="nucleotide sequence ID" value="NZ_CP049802.1"/>
</dbReference>
<evidence type="ECO:0008006" key="3">
    <source>
        <dbReference type="Google" id="ProtNLM"/>
    </source>
</evidence>
<keyword evidence="2" id="KW-1185">Reference proteome</keyword>
<protein>
    <recommendedName>
        <fullName evidence="3">Pathogenicity island protein</fullName>
    </recommendedName>
</protein>
<sequence>MNTEFKSAVELIKEFNIVNANGRLIAIKDNEIIRDLRQIKRMIYLSHNHFELTYFNDVIEIINVISPNVEYDCKINELGFINTIVKMEDIQQSIVSFNNEINNGHHT</sequence>
<reference evidence="1 2" key="1">
    <citation type="submission" date="2020-03" db="EMBL/GenBank/DDBJ databases">
        <title>Comparative genetics of Staphylococcus warneri persistents from caprine mastitis.</title>
        <authorList>
            <person name="Franca C.A."/>
            <person name="Rosa D.S."/>
            <person name="Silva A."/>
            <person name="Rodrigues D.L.N."/>
            <person name="Santos R.G."/>
            <person name="Castillo R.E.H."/>
            <person name="Moreira M.A.S."/>
            <person name="Lima M.C."/>
            <person name="Gouveia G.V."/>
            <person name="Gouveia J.J.S."/>
            <person name="Souza R.F.S."/>
            <person name="Bertram B."/>
            <person name="Azevedo V."/>
            <person name="Costa M."/>
        </authorList>
    </citation>
    <scope>NUCLEOTIDE SEQUENCE [LARGE SCALE GENOMIC DNA]</scope>
    <source>
        <strain evidence="1 2">Cap 9.2</strain>
    </source>
</reference>
<evidence type="ECO:0000313" key="1">
    <source>
        <dbReference type="EMBL" id="MCG6225260.1"/>
    </source>
</evidence>
<dbReference type="EMBL" id="JAANHJ010000001">
    <property type="protein sequence ID" value="MCG6225260.1"/>
    <property type="molecule type" value="Genomic_DNA"/>
</dbReference>
<name>A0ABS9NFD5_STAWA</name>
<evidence type="ECO:0000313" key="2">
    <source>
        <dbReference type="Proteomes" id="UP000814367"/>
    </source>
</evidence>
<gene>
    <name evidence="1" type="ORF">G8J23_04430</name>
</gene>
<organism evidence="1 2">
    <name type="scientific">Staphylococcus warneri</name>
    <dbReference type="NCBI Taxonomy" id="1292"/>
    <lineage>
        <taxon>Bacteria</taxon>
        <taxon>Bacillati</taxon>
        <taxon>Bacillota</taxon>
        <taxon>Bacilli</taxon>
        <taxon>Bacillales</taxon>
        <taxon>Staphylococcaceae</taxon>
        <taxon>Staphylococcus</taxon>
    </lineage>
</organism>
<comment type="caution">
    <text evidence="1">The sequence shown here is derived from an EMBL/GenBank/DDBJ whole genome shotgun (WGS) entry which is preliminary data.</text>
</comment>
<dbReference type="Proteomes" id="UP000814367">
    <property type="component" value="Unassembled WGS sequence"/>
</dbReference>
<accession>A0ABS9NFD5</accession>